<keyword evidence="2" id="KW-1185">Reference proteome</keyword>
<dbReference type="EMBL" id="JXLP01000014">
    <property type="protein sequence ID" value="KIL77487.1"/>
    <property type="molecule type" value="Genomic_DNA"/>
</dbReference>
<evidence type="ECO:0000313" key="1">
    <source>
        <dbReference type="EMBL" id="KIL77487.1"/>
    </source>
</evidence>
<accession>A0ABR5ARX2</accession>
<sequence length="51" mass="5670">MDSTFRAEARSVSLSTVCIDYTEQTSPFSYTNLKNFLSETICQLTAALVSE</sequence>
<comment type="caution">
    <text evidence="1">The sequence shown here is derived from an EMBL/GenBank/DDBJ whole genome shotgun (WGS) entry which is preliminary data.</text>
</comment>
<gene>
    <name evidence="1" type="ORF">SD77_1473</name>
</gene>
<name>A0ABR5ARX2_BACBA</name>
<proteinExistence type="predicted"/>
<protein>
    <submittedName>
        <fullName evidence="1">Uncharacterized protein</fullName>
    </submittedName>
</protein>
<dbReference type="Proteomes" id="UP000031982">
    <property type="component" value="Unassembled WGS sequence"/>
</dbReference>
<organism evidence="1 2">
    <name type="scientific">Bacillus badius</name>
    <dbReference type="NCBI Taxonomy" id="1455"/>
    <lineage>
        <taxon>Bacteria</taxon>
        <taxon>Bacillati</taxon>
        <taxon>Bacillota</taxon>
        <taxon>Bacilli</taxon>
        <taxon>Bacillales</taxon>
        <taxon>Bacillaceae</taxon>
        <taxon>Pseudobacillus</taxon>
    </lineage>
</organism>
<reference evidence="1 2" key="1">
    <citation type="submission" date="2015-01" db="EMBL/GenBank/DDBJ databases">
        <title>Genome Assembly of Bacillus badius MTCC 1458.</title>
        <authorList>
            <person name="Verma A."/>
            <person name="Khatri I."/>
            <person name="Mual P."/>
            <person name="Subramanian S."/>
            <person name="Krishnamurthi S."/>
        </authorList>
    </citation>
    <scope>NUCLEOTIDE SEQUENCE [LARGE SCALE GENOMIC DNA]</scope>
    <source>
        <strain evidence="1 2">MTCC 1458</strain>
    </source>
</reference>
<evidence type="ECO:0000313" key="2">
    <source>
        <dbReference type="Proteomes" id="UP000031982"/>
    </source>
</evidence>